<evidence type="ECO:0000313" key="2">
    <source>
        <dbReference type="EMBL" id="MFC0472564.1"/>
    </source>
</evidence>
<keyword evidence="1" id="KW-0732">Signal</keyword>
<dbReference type="EMBL" id="JBHLUX010000081">
    <property type="protein sequence ID" value="MFC0472564.1"/>
    <property type="molecule type" value="Genomic_DNA"/>
</dbReference>
<protein>
    <submittedName>
        <fullName evidence="2">Uncharacterized protein</fullName>
    </submittedName>
</protein>
<organism evidence="2 3">
    <name type="scientific">Halalkalibacter kiskunsagensis</name>
    <dbReference type="NCBI Taxonomy" id="1548599"/>
    <lineage>
        <taxon>Bacteria</taxon>
        <taxon>Bacillati</taxon>
        <taxon>Bacillota</taxon>
        <taxon>Bacilli</taxon>
        <taxon>Bacillales</taxon>
        <taxon>Bacillaceae</taxon>
        <taxon>Halalkalibacter</taxon>
    </lineage>
</organism>
<dbReference type="Proteomes" id="UP001589838">
    <property type="component" value="Unassembled WGS sequence"/>
</dbReference>
<reference evidence="2 3" key="1">
    <citation type="submission" date="2024-09" db="EMBL/GenBank/DDBJ databases">
        <authorList>
            <person name="Sun Q."/>
            <person name="Mori K."/>
        </authorList>
    </citation>
    <scope>NUCLEOTIDE SEQUENCE [LARGE SCALE GENOMIC DNA]</scope>
    <source>
        <strain evidence="2 3">NCAIM B.02610</strain>
    </source>
</reference>
<name>A0ABV6KGY2_9BACI</name>
<evidence type="ECO:0000313" key="3">
    <source>
        <dbReference type="Proteomes" id="UP001589838"/>
    </source>
</evidence>
<sequence>MKKIIILFFLFSFLCPFVASANHQEDQVLLVVKSSSHSLFQTTLQVSSDKVAQALLHAQLVGPTLDVPMTTSYVLLKDKGIVRIFAMDSNAELYDVKEKQRVVVPSAIRDKLMSYFEEIQDHHFGKLYSWKEVDQLIPRYTSFMITDLESGLNFEAQRRAGSSHADVQPLTEKDTKIMKEIYDGKWSWKRRAILIHHNDEKIAASMHGMPHGGGALANGFPGHFCIHFKDSVTHASKSLDLAHQIMVYKAGGLLTSFVQQLSPKEIIELFFIALNQQDLDLLNLIYHDKNGESIDLINEVESIRVVHKKNRPSIEGPYLYEIPLTFLITKKGEREVGAFYTFRVKRESPTSNWKLEQVPVDILIK</sequence>
<gene>
    <name evidence="2" type="ORF">ACFFHM_19275</name>
</gene>
<accession>A0ABV6KGY2</accession>
<keyword evidence="3" id="KW-1185">Reference proteome</keyword>
<evidence type="ECO:0000256" key="1">
    <source>
        <dbReference type="SAM" id="SignalP"/>
    </source>
</evidence>
<feature type="signal peptide" evidence="1">
    <location>
        <begin position="1"/>
        <end position="21"/>
    </location>
</feature>
<dbReference type="RefSeq" id="WP_335963262.1">
    <property type="nucleotide sequence ID" value="NZ_JAXBLX010000045.1"/>
</dbReference>
<proteinExistence type="predicted"/>
<comment type="caution">
    <text evidence="2">The sequence shown here is derived from an EMBL/GenBank/DDBJ whole genome shotgun (WGS) entry which is preliminary data.</text>
</comment>
<feature type="chain" id="PRO_5046476651" evidence="1">
    <location>
        <begin position="22"/>
        <end position="365"/>
    </location>
</feature>